<feature type="compositionally biased region" description="Low complexity" evidence="5">
    <location>
        <begin position="35"/>
        <end position="53"/>
    </location>
</feature>
<dbReference type="OrthoDB" id="431691at2759"/>
<dbReference type="Gene3D" id="1.10.287.3980">
    <property type="match status" value="1"/>
</dbReference>
<dbReference type="InterPro" id="IPR000271">
    <property type="entry name" value="Ribosomal_bL34"/>
</dbReference>
<dbReference type="GO" id="GO:0005762">
    <property type="term" value="C:mitochondrial large ribosomal subunit"/>
    <property type="evidence" value="ECO:0007669"/>
    <property type="project" value="TreeGrafter"/>
</dbReference>
<feature type="compositionally biased region" description="Low complexity" evidence="5">
    <location>
        <begin position="14"/>
        <end position="23"/>
    </location>
</feature>
<dbReference type="FunFam" id="1.10.287.3980:FF:000001">
    <property type="entry name" value="Mitochondrial ribosomal protein L34"/>
    <property type="match status" value="1"/>
</dbReference>
<feature type="region of interest" description="Disordered" evidence="5">
    <location>
        <begin position="14"/>
        <end position="64"/>
    </location>
</feature>
<dbReference type="RefSeq" id="XP_025364208.1">
    <property type="nucleotide sequence ID" value="XM_025508079.1"/>
</dbReference>
<name>A0A316UWC5_9BASI</name>
<evidence type="ECO:0000313" key="6">
    <source>
        <dbReference type="EMBL" id="PWN29596.1"/>
    </source>
</evidence>
<comment type="similarity">
    <text evidence="1">Belongs to the bacterial ribosomal protein bL34 family.</text>
</comment>
<dbReference type="STRING" id="1569628.A0A316UWC5"/>
<dbReference type="NCBIfam" id="TIGR01030">
    <property type="entry name" value="rpmH_bact"/>
    <property type="match status" value="1"/>
</dbReference>
<dbReference type="PANTHER" id="PTHR14503">
    <property type="entry name" value="MITOCHONDRIAL RIBOSOMAL PROTEIN 34 FAMILY MEMBER"/>
    <property type="match status" value="1"/>
</dbReference>
<protein>
    <recommendedName>
        <fullName evidence="4">Large ribosomal subunit protein bL34m</fullName>
    </recommendedName>
</protein>
<gene>
    <name evidence="6" type="ORF">BDZ90DRAFT_258508</name>
</gene>
<keyword evidence="2" id="KW-0689">Ribosomal protein</keyword>
<evidence type="ECO:0000256" key="2">
    <source>
        <dbReference type="ARBA" id="ARBA00022980"/>
    </source>
</evidence>
<dbReference type="HAMAP" id="MF_00391">
    <property type="entry name" value="Ribosomal_bL34"/>
    <property type="match status" value="1"/>
</dbReference>
<reference evidence="6 7" key="1">
    <citation type="journal article" date="2018" name="Mol. Biol. Evol.">
        <title>Broad Genomic Sampling Reveals a Smut Pathogenic Ancestry of the Fungal Clade Ustilaginomycotina.</title>
        <authorList>
            <person name="Kijpornyongpan T."/>
            <person name="Mondo S.J."/>
            <person name="Barry K."/>
            <person name="Sandor L."/>
            <person name="Lee J."/>
            <person name="Lipzen A."/>
            <person name="Pangilinan J."/>
            <person name="LaButti K."/>
            <person name="Hainaut M."/>
            <person name="Henrissat B."/>
            <person name="Grigoriev I.V."/>
            <person name="Spatafora J.W."/>
            <person name="Aime M.C."/>
        </authorList>
    </citation>
    <scope>NUCLEOTIDE SEQUENCE [LARGE SCALE GENOMIC DNA]</scope>
    <source>
        <strain evidence="6 7">MCA 5214</strain>
    </source>
</reference>
<sequence>MPRQSIFRSLFAASSSSRAALASKPRITPPSGQVAAGPSSTPSSSHTPRASPAFRSTPASRPLYGPVTSLLFSSRIKTSASRSVSSPLASLIAAPSQPHALGAIRWTTYGSEYQPSQRKRKRKHGFLARLRCRNGRKTLLRRKKQGRRFLSH</sequence>
<evidence type="ECO:0000256" key="5">
    <source>
        <dbReference type="SAM" id="MobiDB-lite"/>
    </source>
</evidence>
<dbReference type="Pfam" id="PF00468">
    <property type="entry name" value="Ribosomal_L34"/>
    <property type="match status" value="1"/>
</dbReference>
<dbReference type="EMBL" id="KZ819663">
    <property type="protein sequence ID" value="PWN29596.1"/>
    <property type="molecule type" value="Genomic_DNA"/>
</dbReference>
<dbReference type="GO" id="GO:0006412">
    <property type="term" value="P:translation"/>
    <property type="evidence" value="ECO:0007669"/>
    <property type="project" value="InterPro"/>
</dbReference>
<proteinExistence type="inferred from homology"/>
<dbReference type="PANTHER" id="PTHR14503:SF4">
    <property type="entry name" value="LARGE RIBOSOMAL SUBUNIT PROTEIN BL34M"/>
    <property type="match status" value="1"/>
</dbReference>
<dbReference type="Proteomes" id="UP000245884">
    <property type="component" value="Unassembled WGS sequence"/>
</dbReference>
<keyword evidence="3" id="KW-0687">Ribonucleoprotein</keyword>
<organism evidence="6 7">
    <name type="scientific">Jaminaea rosea</name>
    <dbReference type="NCBI Taxonomy" id="1569628"/>
    <lineage>
        <taxon>Eukaryota</taxon>
        <taxon>Fungi</taxon>
        <taxon>Dikarya</taxon>
        <taxon>Basidiomycota</taxon>
        <taxon>Ustilaginomycotina</taxon>
        <taxon>Exobasidiomycetes</taxon>
        <taxon>Microstromatales</taxon>
        <taxon>Microstromatales incertae sedis</taxon>
        <taxon>Jaminaea</taxon>
    </lineage>
</organism>
<evidence type="ECO:0000313" key="7">
    <source>
        <dbReference type="Proteomes" id="UP000245884"/>
    </source>
</evidence>
<dbReference type="AlphaFoldDB" id="A0A316UWC5"/>
<dbReference type="GO" id="GO:0003735">
    <property type="term" value="F:structural constituent of ribosome"/>
    <property type="evidence" value="ECO:0007669"/>
    <property type="project" value="InterPro"/>
</dbReference>
<keyword evidence="7" id="KW-1185">Reference proteome</keyword>
<evidence type="ECO:0000256" key="4">
    <source>
        <dbReference type="ARBA" id="ARBA00035274"/>
    </source>
</evidence>
<accession>A0A316UWC5</accession>
<evidence type="ECO:0000256" key="3">
    <source>
        <dbReference type="ARBA" id="ARBA00023274"/>
    </source>
</evidence>
<evidence type="ECO:0000256" key="1">
    <source>
        <dbReference type="ARBA" id="ARBA00010111"/>
    </source>
</evidence>
<dbReference type="GeneID" id="37029902"/>